<feature type="non-terminal residue" evidence="1">
    <location>
        <position position="79"/>
    </location>
</feature>
<dbReference type="Proteomes" id="UP000593568">
    <property type="component" value="Unassembled WGS sequence"/>
</dbReference>
<accession>A0A7J9EUA4</accession>
<dbReference type="PANTHER" id="PTHR32108">
    <property type="entry name" value="DNA-DIRECTED RNA POLYMERASE SUBUNIT ALPHA"/>
    <property type="match status" value="1"/>
</dbReference>
<organism evidence="1 2">
    <name type="scientific">Gossypium trilobum</name>
    <dbReference type="NCBI Taxonomy" id="34281"/>
    <lineage>
        <taxon>Eukaryota</taxon>
        <taxon>Viridiplantae</taxon>
        <taxon>Streptophyta</taxon>
        <taxon>Embryophyta</taxon>
        <taxon>Tracheophyta</taxon>
        <taxon>Spermatophyta</taxon>
        <taxon>Magnoliopsida</taxon>
        <taxon>eudicotyledons</taxon>
        <taxon>Gunneridae</taxon>
        <taxon>Pentapetalae</taxon>
        <taxon>rosids</taxon>
        <taxon>malvids</taxon>
        <taxon>Malvales</taxon>
        <taxon>Malvaceae</taxon>
        <taxon>Malvoideae</taxon>
        <taxon>Gossypium</taxon>
    </lineage>
</organism>
<proteinExistence type="predicted"/>
<comment type="caution">
    <text evidence="1">The sequence shown here is derived from an EMBL/GenBank/DDBJ whole genome shotgun (WGS) entry which is preliminary data.</text>
</comment>
<gene>
    <name evidence="1" type="ORF">Gotri_011569</name>
</gene>
<name>A0A7J9EUA4_9ROSI</name>
<sequence length="79" mass="8699">MGIVRFDDPSGPNVVGNLLPSHSDQVVNAIIESEGKTTKTDVAKECTKFRAMVQSMMDNKELEFFEDIKSSEEGDICTS</sequence>
<keyword evidence="2" id="KW-1185">Reference proteome</keyword>
<dbReference type="AlphaFoldDB" id="A0A7J9EUA4"/>
<evidence type="ECO:0000313" key="2">
    <source>
        <dbReference type="Proteomes" id="UP000593568"/>
    </source>
</evidence>
<dbReference type="PANTHER" id="PTHR32108:SF5">
    <property type="entry name" value="DYNACTIN SUBUNIT 1-LIKE"/>
    <property type="match status" value="1"/>
</dbReference>
<protein>
    <submittedName>
        <fullName evidence="1">Uncharacterized protein</fullName>
    </submittedName>
</protein>
<evidence type="ECO:0000313" key="1">
    <source>
        <dbReference type="EMBL" id="MBA0776597.1"/>
    </source>
</evidence>
<reference evidence="1 2" key="1">
    <citation type="journal article" date="2019" name="Genome Biol. Evol.">
        <title>Insights into the evolution of the New World diploid cottons (Gossypium, subgenus Houzingenia) based on genome sequencing.</title>
        <authorList>
            <person name="Grover C.E."/>
            <person name="Arick M.A. 2nd"/>
            <person name="Thrash A."/>
            <person name="Conover J.L."/>
            <person name="Sanders W.S."/>
            <person name="Peterson D.G."/>
            <person name="Frelichowski J.E."/>
            <person name="Scheffler J.A."/>
            <person name="Scheffler B.E."/>
            <person name="Wendel J.F."/>
        </authorList>
    </citation>
    <scope>NUCLEOTIDE SEQUENCE [LARGE SCALE GENOMIC DNA]</scope>
    <source>
        <strain evidence="1">8</strain>
        <tissue evidence="1">Leaf</tissue>
    </source>
</reference>
<dbReference type="EMBL" id="JABEZW010000009">
    <property type="protein sequence ID" value="MBA0776597.1"/>
    <property type="molecule type" value="Genomic_DNA"/>
</dbReference>